<keyword evidence="3" id="KW-1185">Reference proteome</keyword>
<accession>A0ABP9AXI7</accession>
<dbReference type="Pfam" id="PF11827">
    <property type="entry name" value="DUF3347"/>
    <property type="match status" value="1"/>
</dbReference>
<proteinExistence type="predicted"/>
<feature type="domain" description="DUF3347" evidence="1">
    <location>
        <begin position="53"/>
        <end position="125"/>
    </location>
</feature>
<protein>
    <submittedName>
        <fullName evidence="2">DUF3347 domain-containing protein</fullName>
    </submittedName>
</protein>
<reference evidence="3" key="1">
    <citation type="journal article" date="2019" name="Int. J. Syst. Evol. Microbiol.">
        <title>The Global Catalogue of Microorganisms (GCM) 10K type strain sequencing project: providing services to taxonomists for standard genome sequencing and annotation.</title>
        <authorList>
            <consortium name="The Broad Institute Genomics Platform"/>
            <consortium name="The Broad Institute Genome Sequencing Center for Infectious Disease"/>
            <person name="Wu L."/>
            <person name="Ma J."/>
        </authorList>
    </citation>
    <scope>NUCLEOTIDE SEQUENCE [LARGE SCALE GENOMIC DNA]</scope>
    <source>
        <strain evidence="3">JCM 18200</strain>
    </source>
</reference>
<dbReference type="EMBL" id="BAABIQ010000008">
    <property type="protein sequence ID" value="GAA4787654.1"/>
    <property type="molecule type" value="Genomic_DNA"/>
</dbReference>
<organism evidence="2 3">
    <name type="scientific">Olivibacter ginsenosidimutans</name>
    <dbReference type="NCBI Taxonomy" id="1176537"/>
    <lineage>
        <taxon>Bacteria</taxon>
        <taxon>Pseudomonadati</taxon>
        <taxon>Bacteroidota</taxon>
        <taxon>Sphingobacteriia</taxon>
        <taxon>Sphingobacteriales</taxon>
        <taxon>Sphingobacteriaceae</taxon>
        <taxon>Olivibacter</taxon>
    </lineage>
</organism>
<dbReference type="PROSITE" id="PS51257">
    <property type="entry name" value="PROKAR_LIPOPROTEIN"/>
    <property type="match status" value="1"/>
</dbReference>
<comment type="caution">
    <text evidence="2">The sequence shown here is derived from an EMBL/GenBank/DDBJ whole genome shotgun (WGS) entry which is preliminary data.</text>
</comment>
<dbReference type="Proteomes" id="UP001501411">
    <property type="component" value="Unassembled WGS sequence"/>
</dbReference>
<evidence type="ECO:0000313" key="2">
    <source>
        <dbReference type="EMBL" id="GAA4787654.1"/>
    </source>
</evidence>
<sequence>MKAKTFLYLIVMVSIGIFGACGSRTGDQHLSASDTTAVQAQGIILENDTLAAIFAHYIALKDALVASDAKLSGEAADRLSESLKPIHGCENTAVLAQEIANSTDLTLQRSAFSTISTDLIALFQHAPLHAGEIYVIHCPMYNNKAGADWLSTSSAIKNPYFGDEMLTCGTVTQEIK</sequence>
<dbReference type="InterPro" id="IPR021782">
    <property type="entry name" value="DUF3347"/>
</dbReference>
<evidence type="ECO:0000259" key="1">
    <source>
        <dbReference type="Pfam" id="PF11827"/>
    </source>
</evidence>
<gene>
    <name evidence="2" type="ORF">GCM10023231_14730</name>
</gene>
<evidence type="ECO:0000313" key="3">
    <source>
        <dbReference type="Proteomes" id="UP001501411"/>
    </source>
</evidence>
<name>A0ABP9AXI7_9SPHI</name>
<dbReference type="RefSeq" id="WP_345231107.1">
    <property type="nucleotide sequence ID" value="NZ_BAABIQ010000008.1"/>
</dbReference>